<dbReference type="InterPro" id="IPR044844">
    <property type="entry name" value="Trans_IPPS_euk-type"/>
</dbReference>
<feature type="compositionally biased region" description="Polar residues" evidence="1">
    <location>
        <begin position="283"/>
        <end position="304"/>
    </location>
</feature>
<dbReference type="eggNOG" id="KOG1459">
    <property type="taxonomic scope" value="Eukaryota"/>
</dbReference>
<dbReference type="STRING" id="312017.Q23F99"/>
<dbReference type="OrthoDB" id="431150at2759"/>
<keyword evidence="3" id="KW-1185">Reference proteome</keyword>
<feature type="compositionally biased region" description="Polar residues" evidence="1">
    <location>
        <begin position="311"/>
        <end position="332"/>
    </location>
</feature>
<dbReference type="InterPro" id="IPR008949">
    <property type="entry name" value="Isoprenoid_synthase_dom_sf"/>
</dbReference>
<dbReference type="PANTHER" id="PTHR11626">
    <property type="entry name" value="FARNESYL-DIPHOSPHATE FARNESYLTRANSFERASE"/>
    <property type="match status" value="1"/>
</dbReference>
<evidence type="ECO:0000313" key="3">
    <source>
        <dbReference type="Proteomes" id="UP000009168"/>
    </source>
</evidence>
<dbReference type="Proteomes" id="UP000009168">
    <property type="component" value="Unassembled WGS sequence"/>
</dbReference>
<dbReference type="KEGG" id="tet:TTHERM_00382150"/>
<evidence type="ECO:0000313" key="2">
    <source>
        <dbReference type="EMBL" id="EAR95254.1"/>
    </source>
</evidence>
<dbReference type="PANTHER" id="PTHR11626:SF2">
    <property type="entry name" value="SQUALENE SYNTHASE"/>
    <property type="match status" value="1"/>
</dbReference>
<dbReference type="GO" id="GO:0051996">
    <property type="term" value="F:squalene synthase [NAD(P)H] activity"/>
    <property type="evidence" value="ECO:0007669"/>
    <property type="project" value="InterPro"/>
</dbReference>
<dbReference type="RefSeq" id="XP_001015499.1">
    <property type="nucleotide sequence ID" value="XM_001015499.3"/>
</dbReference>
<dbReference type="GeneID" id="7835557"/>
<evidence type="ECO:0000256" key="1">
    <source>
        <dbReference type="SAM" id="MobiDB-lite"/>
    </source>
</evidence>
<sequence length="332" mass="37275">MASVQKYTKSPMDILKETSRTFYIPIVKLVQGVQEAVASAYLCLRAIDEIEDHPNIPNEVKARMLREVSLVCTTYSAESTAESLTPTYDNEKEYRDRLPEVSARIGEWIMYSPASIRGRIVDATSGMADRMATWAERNWKCETERDLDAYTFAVAGAVGLLLSDIWAWWDGTKTDRDLAIGFGRGLQSVNILRNKDEDAERGVTFYPKGWTVDDMQAYAQRNLQFATKYIKDLKPGSPALIFCRIPYNLAVATCNTLKSGKEKLSREEVVKICEKTELIPTNSNDGASKQISLNELDNESNSTTSEDKSPKNNSSIEINQKELPQTLEQAAQ</sequence>
<feature type="region of interest" description="Disordered" evidence="1">
    <location>
        <begin position="283"/>
        <end position="332"/>
    </location>
</feature>
<accession>Q23F99</accession>
<gene>
    <name evidence="2" type="ORF">TTHERM_00382150</name>
</gene>
<dbReference type="Pfam" id="PF00494">
    <property type="entry name" value="SQS_PSY"/>
    <property type="match status" value="1"/>
</dbReference>
<dbReference type="Gene3D" id="1.10.600.10">
    <property type="entry name" value="Farnesyl Diphosphate Synthase"/>
    <property type="match status" value="1"/>
</dbReference>
<dbReference type="OMA" id="FCQIPLT"/>
<protein>
    <submittedName>
        <fullName evidence="2">Squalene/phytoene synthase</fullName>
    </submittedName>
</protein>
<dbReference type="GO" id="GO:0045338">
    <property type="term" value="P:farnesyl diphosphate metabolic process"/>
    <property type="evidence" value="ECO:0007669"/>
    <property type="project" value="InterPro"/>
</dbReference>
<proteinExistence type="predicted"/>
<dbReference type="AlphaFoldDB" id="Q23F99"/>
<dbReference type="HOGENOM" id="CLU_031981_1_0_1"/>
<organism evidence="2 3">
    <name type="scientific">Tetrahymena thermophila (strain SB210)</name>
    <dbReference type="NCBI Taxonomy" id="312017"/>
    <lineage>
        <taxon>Eukaryota</taxon>
        <taxon>Sar</taxon>
        <taxon>Alveolata</taxon>
        <taxon>Ciliophora</taxon>
        <taxon>Intramacronucleata</taxon>
        <taxon>Oligohymenophorea</taxon>
        <taxon>Hymenostomatida</taxon>
        <taxon>Tetrahymenina</taxon>
        <taxon>Tetrahymenidae</taxon>
        <taxon>Tetrahymena</taxon>
    </lineage>
</organism>
<dbReference type="InParanoid" id="Q23F99"/>
<reference evidence="3" key="1">
    <citation type="journal article" date="2006" name="PLoS Biol.">
        <title>Macronuclear genome sequence of the ciliate Tetrahymena thermophila, a model eukaryote.</title>
        <authorList>
            <person name="Eisen J.A."/>
            <person name="Coyne R.S."/>
            <person name="Wu M."/>
            <person name="Wu D."/>
            <person name="Thiagarajan M."/>
            <person name="Wortman J.R."/>
            <person name="Badger J.H."/>
            <person name="Ren Q."/>
            <person name="Amedeo P."/>
            <person name="Jones K.M."/>
            <person name="Tallon L.J."/>
            <person name="Delcher A.L."/>
            <person name="Salzberg S.L."/>
            <person name="Silva J.C."/>
            <person name="Haas B.J."/>
            <person name="Majoros W.H."/>
            <person name="Farzad M."/>
            <person name="Carlton J.M."/>
            <person name="Smith R.K. Jr."/>
            <person name="Garg J."/>
            <person name="Pearlman R.E."/>
            <person name="Karrer K.M."/>
            <person name="Sun L."/>
            <person name="Manning G."/>
            <person name="Elde N.C."/>
            <person name="Turkewitz A.P."/>
            <person name="Asai D.J."/>
            <person name="Wilkes D.E."/>
            <person name="Wang Y."/>
            <person name="Cai H."/>
            <person name="Collins K."/>
            <person name="Stewart B.A."/>
            <person name="Lee S.R."/>
            <person name="Wilamowska K."/>
            <person name="Weinberg Z."/>
            <person name="Ruzzo W.L."/>
            <person name="Wloga D."/>
            <person name="Gaertig J."/>
            <person name="Frankel J."/>
            <person name="Tsao C.-C."/>
            <person name="Gorovsky M.A."/>
            <person name="Keeling P.J."/>
            <person name="Waller R.F."/>
            <person name="Patron N.J."/>
            <person name="Cherry J.M."/>
            <person name="Stover N.A."/>
            <person name="Krieger C.J."/>
            <person name="del Toro C."/>
            <person name="Ryder H.F."/>
            <person name="Williamson S.C."/>
            <person name="Barbeau R.A."/>
            <person name="Hamilton E.P."/>
            <person name="Orias E."/>
        </authorList>
    </citation>
    <scope>NUCLEOTIDE SEQUENCE [LARGE SCALE GENOMIC DNA]</scope>
    <source>
        <strain evidence="3">SB210</strain>
    </source>
</reference>
<dbReference type="SUPFAM" id="SSF48576">
    <property type="entry name" value="Terpenoid synthases"/>
    <property type="match status" value="1"/>
</dbReference>
<dbReference type="EMBL" id="GG662706">
    <property type="protein sequence ID" value="EAR95254.1"/>
    <property type="molecule type" value="Genomic_DNA"/>
</dbReference>
<name>Q23F99_TETTS</name>
<dbReference type="InterPro" id="IPR002060">
    <property type="entry name" value="Squ/phyt_synthse"/>
</dbReference>